<evidence type="ECO:0000313" key="2">
    <source>
        <dbReference type="EMBL" id="VDP58527.1"/>
    </source>
</evidence>
<dbReference type="InterPro" id="IPR043502">
    <property type="entry name" value="DNA/RNA_pol_sf"/>
</dbReference>
<sequence>MSPVPERLISVIKDMYEGSKAAVRIPHGMTKNMDITLGVHQGSALIPFLFVLKPDCIVNHLEEGPLRTILYADDIALVAHSREEPEKRAQLWQGALAANGLRLNVSKTKFISSEQCTEAILDCQGKVIEKVEQFRYLRSDLSEEGSVEHAVRRRITAAWLKWREPTEILCDPPRKRWKDVIKKDLAEIGAAPDDALDRMRWRRITRTADPASAWD</sequence>
<protein>
    <recommendedName>
        <fullName evidence="1">Reverse transcriptase domain-containing protein</fullName>
    </recommendedName>
</protein>
<dbReference type="PANTHER" id="PTHR47027:SF20">
    <property type="entry name" value="REVERSE TRANSCRIPTASE-LIKE PROTEIN WITH RNA-DIRECTED DNA POLYMERASE DOMAIN"/>
    <property type="match status" value="1"/>
</dbReference>
<reference evidence="2" key="1">
    <citation type="submission" date="2018-11" db="EMBL/GenBank/DDBJ databases">
        <authorList>
            <consortium name="Pathogen Informatics"/>
        </authorList>
    </citation>
    <scope>NUCLEOTIDE SEQUENCE [LARGE SCALE GENOMIC DNA]</scope>
</reference>
<dbReference type="InterPro" id="IPR043128">
    <property type="entry name" value="Rev_trsase/Diguanyl_cyclase"/>
</dbReference>
<dbReference type="Pfam" id="PF00078">
    <property type="entry name" value="RVT_1"/>
    <property type="match status" value="1"/>
</dbReference>
<name>A0A3P8E372_HELPZ</name>
<dbReference type="AlphaFoldDB" id="A0A3P8E372"/>
<evidence type="ECO:0000259" key="1">
    <source>
        <dbReference type="PROSITE" id="PS50878"/>
    </source>
</evidence>
<feature type="domain" description="Reverse transcriptase" evidence="1">
    <location>
        <begin position="1"/>
        <end position="128"/>
    </location>
</feature>
<proteinExistence type="predicted"/>
<dbReference type="Gene3D" id="3.30.70.270">
    <property type="match status" value="1"/>
</dbReference>
<dbReference type="EMBL" id="UZAH01040413">
    <property type="protein sequence ID" value="VDP58527.1"/>
    <property type="molecule type" value="Genomic_DNA"/>
</dbReference>
<dbReference type="InterPro" id="IPR000477">
    <property type="entry name" value="RT_dom"/>
</dbReference>
<dbReference type="PANTHER" id="PTHR47027">
    <property type="entry name" value="REVERSE TRANSCRIPTASE DOMAIN-CONTAINING PROTEIN"/>
    <property type="match status" value="1"/>
</dbReference>
<gene>
    <name evidence="2" type="ORF">HPBE_LOCUS26607</name>
</gene>
<dbReference type="PROSITE" id="PS50878">
    <property type="entry name" value="RT_POL"/>
    <property type="match status" value="1"/>
</dbReference>
<dbReference type="OrthoDB" id="425681at2759"/>
<organism evidence="2">
    <name type="scientific">Heligmosomoides polygyrus</name>
    <name type="common">Parasitic roundworm</name>
    <dbReference type="NCBI Taxonomy" id="6339"/>
    <lineage>
        <taxon>Eukaryota</taxon>
        <taxon>Metazoa</taxon>
        <taxon>Ecdysozoa</taxon>
        <taxon>Nematoda</taxon>
        <taxon>Chromadorea</taxon>
        <taxon>Rhabditida</taxon>
        <taxon>Rhabditina</taxon>
        <taxon>Rhabditomorpha</taxon>
        <taxon>Strongyloidea</taxon>
        <taxon>Heligmosomidae</taxon>
        <taxon>Heligmosomoides</taxon>
    </lineage>
</organism>
<dbReference type="SUPFAM" id="SSF56672">
    <property type="entry name" value="DNA/RNA polymerases"/>
    <property type="match status" value="1"/>
</dbReference>
<accession>A0A3P8E372</accession>